<dbReference type="GO" id="GO:0016281">
    <property type="term" value="C:eukaryotic translation initiation factor 4F complex"/>
    <property type="evidence" value="ECO:0007669"/>
    <property type="project" value="TreeGrafter"/>
</dbReference>
<dbReference type="GO" id="GO:0003743">
    <property type="term" value="F:translation initiation factor activity"/>
    <property type="evidence" value="ECO:0007669"/>
    <property type="project" value="UniProtKB-KW"/>
</dbReference>
<dbReference type="Proteomes" id="UP000324585">
    <property type="component" value="Unassembled WGS sequence"/>
</dbReference>
<dbReference type="InterPro" id="IPR003890">
    <property type="entry name" value="MIF4G-like_typ-3"/>
</dbReference>
<dbReference type="Pfam" id="PF02854">
    <property type="entry name" value="MIF4G"/>
    <property type="match status" value="1"/>
</dbReference>
<evidence type="ECO:0000259" key="4">
    <source>
        <dbReference type="SMART" id="SM00543"/>
    </source>
</evidence>
<proteinExistence type="inferred from homology"/>
<dbReference type="GO" id="GO:0003729">
    <property type="term" value="F:mRNA binding"/>
    <property type="evidence" value="ECO:0007669"/>
    <property type="project" value="TreeGrafter"/>
</dbReference>
<evidence type="ECO:0000313" key="5">
    <source>
        <dbReference type="EMBL" id="KAA8498259.1"/>
    </source>
</evidence>
<sequence length="323" mass="36413">MEETRITRRQQHDEVRAARLILNKLTYAKFDLLYAQFVDVCERYARSDVHALRRIVSEVFNTALAQPGFAGLYADLCCRLARDVSHVFVVPAADRKEALDFECLMLRSCQDEFVRTVLAAREDSNRNSSVVKDSCVVMKRGANTMGKSCTTDPTICLGCGSKSQRALDAIKAKRRILGNVRFIAELYSRGVVVREHCLREVCISPLVKRITAFSNGASSQSKRRQPGEIYEQDIEVLCKLLTNAGRALDAWDIRNAAHGRQTSEYTNGVYLALAEARARSALAPRLRFMIEDLFELRARNWAPRRAGSIDPKIWSQQSCQTAC</sequence>
<comment type="caution">
    <text evidence="5">The sequence shown here is derived from an EMBL/GenBank/DDBJ whole genome shotgun (WGS) entry which is preliminary data.</text>
</comment>
<dbReference type="InterPro" id="IPR016024">
    <property type="entry name" value="ARM-type_fold"/>
</dbReference>
<accession>A0A5J4Z2S9</accession>
<feature type="domain" description="MIF4G" evidence="4">
    <location>
        <begin position="15"/>
        <end position="300"/>
    </location>
</feature>
<reference evidence="6" key="1">
    <citation type="journal article" date="2019" name="Nat. Commun.">
        <title>Expansion of phycobilisome linker gene families in mesophilic red algae.</title>
        <authorList>
            <person name="Lee J."/>
            <person name="Kim D."/>
            <person name="Bhattacharya D."/>
            <person name="Yoon H.S."/>
        </authorList>
    </citation>
    <scope>NUCLEOTIDE SEQUENCE [LARGE SCALE GENOMIC DNA]</scope>
    <source>
        <strain evidence="6">CCMP 1328</strain>
    </source>
</reference>
<gene>
    <name evidence="5" type="ORF">FVE85_5844</name>
</gene>
<dbReference type="OrthoDB" id="514777at2759"/>
<organism evidence="5 6">
    <name type="scientific">Porphyridium purpureum</name>
    <name type="common">Red alga</name>
    <name type="synonym">Porphyridium cruentum</name>
    <dbReference type="NCBI Taxonomy" id="35688"/>
    <lineage>
        <taxon>Eukaryota</taxon>
        <taxon>Rhodophyta</taxon>
        <taxon>Bangiophyceae</taxon>
        <taxon>Porphyridiales</taxon>
        <taxon>Porphyridiaceae</taxon>
        <taxon>Porphyridium</taxon>
    </lineage>
</organism>
<dbReference type="SUPFAM" id="SSF48371">
    <property type="entry name" value="ARM repeat"/>
    <property type="match status" value="1"/>
</dbReference>
<evidence type="ECO:0000256" key="3">
    <source>
        <dbReference type="ARBA" id="ARBA00022917"/>
    </source>
</evidence>
<keyword evidence="6" id="KW-1185">Reference proteome</keyword>
<dbReference type="SMART" id="SM00543">
    <property type="entry name" value="MIF4G"/>
    <property type="match status" value="1"/>
</dbReference>
<dbReference type="Gene3D" id="1.25.40.180">
    <property type="match status" value="1"/>
</dbReference>
<evidence type="ECO:0000256" key="2">
    <source>
        <dbReference type="ARBA" id="ARBA00022540"/>
    </source>
</evidence>
<keyword evidence="2 5" id="KW-0396">Initiation factor</keyword>
<keyword evidence="3" id="KW-0648">Protein biosynthesis</keyword>
<evidence type="ECO:0000256" key="1">
    <source>
        <dbReference type="ARBA" id="ARBA00005775"/>
    </source>
</evidence>
<dbReference type="PANTHER" id="PTHR23253:SF9">
    <property type="entry name" value="EUKARYOTIC TRANSLATION INITIATION FACTOR 4 GAMMA 2"/>
    <property type="match status" value="1"/>
</dbReference>
<evidence type="ECO:0000313" key="6">
    <source>
        <dbReference type="Proteomes" id="UP000324585"/>
    </source>
</evidence>
<comment type="similarity">
    <text evidence="1">Belongs to the eukaryotic initiation factor 4G family.</text>
</comment>
<dbReference type="AlphaFoldDB" id="A0A5J4Z2S9"/>
<dbReference type="EMBL" id="VRMN01000001">
    <property type="protein sequence ID" value="KAA8498259.1"/>
    <property type="molecule type" value="Genomic_DNA"/>
</dbReference>
<name>A0A5J4Z2S9_PORPP</name>
<dbReference type="PANTHER" id="PTHR23253">
    <property type="entry name" value="EUKARYOTIC TRANSLATION INITIATION FACTOR 4 GAMMA"/>
    <property type="match status" value="1"/>
</dbReference>
<protein>
    <submittedName>
        <fullName evidence="5">Eukaryotic translation initiation factor 4 gamma 2</fullName>
    </submittedName>
</protein>